<comment type="caution">
    <text evidence="3">The sequence shown here is derived from an EMBL/GenBank/DDBJ whole genome shotgun (WGS) entry which is preliminary data.</text>
</comment>
<dbReference type="InterPro" id="IPR004675">
    <property type="entry name" value="AhpD_core"/>
</dbReference>
<dbReference type="PaxDb" id="523841-HFX_1388"/>
<sequence>MKCLSRTRWNHQETQTMATKSEGGDIDEIRKDIEETLGFVPGFWELNDEDLVNEWPNFKRHAFEETAIPPKYKELIGLAIAANIKCPYCQHFHKEAAKMHGATEEELKEIAFLSSWTARYSAIIHGMDYDMDTFEDEFERMAEHLEEQMTADD</sequence>
<evidence type="ECO:0000313" key="4">
    <source>
        <dbReference type="Proteomes" id="UP000011603"/>
    </source>
</evidence>
<dbReference type="Pfam" id="PF02627">
    <property type="entry name" value="CMD"/>
    <property type="match status" value="1"/>
</dbReference>
<feature type="region of interest" description="Disordered" evidence="1">
    <location>
        <begin position="1"/>
        <end position="21"/>
    </location>
</feature>
<dbReference type="GO" id="GO:0051920">
    <property type="term" value="F:peroxiredoxin activity"/>
    <property type="evidence" value="ECO:0007669"/>
    <property type="project" value="InterPro"/>
</dbReference>
<keyword evidence="4" id="KW-1185">Reference proteome</keyword>
<evidence type="ECO:0000259" key="2">
    <source>
        <dbReference type="Pfam" id="PF02627"/>
    </source>
</evidence>
<dbReference type="AlphaFoldDB" id="M0J4G8"/>
<dbReference type="InterPro" id="IPR029032">
    <property type="entry name" value="AhpD-like"/>
</dbReference>
<protein>
    <submittedName>
        <fullName evidence="3">Alkylhydroperoxidase</fullName>
    </submittedName>
</protein>
<accession>M0J4G8</accession>
<evidence type="ECO:0000313" key="3">
    <source>
        <dbReference type="EMBL" id="EMA04002.1"/>
    </source>
</evidence>
<dbReference type="SUPFAM" id="SSF69118">
    <property type="entry name" value="AhpD-like"/>
    <property type="match status" value="1"/>
</dbReference>
<dbReference type="NCBIfam" id="TIGR00778">
    <property type="entry name" value="ahpD_dom"/>
    <property type="match status" value="1"/>
</dbReference>
<dbReference type="PATRIC" id="fig|523841.21.peg.722"/>
<evidence type="ECO:0000256" key="1">
    <source>
        <dbReference type="SAM" id="MobiDB-lite"/>
    </source>
</evidence>
<dbReference type="PANTHER" id="PTHR33930">
    <property type="entry name" value="ALKYL HYDROPEROXIDE REDUCTASE AHPD"/>
    <property type="match status" value="1"/>
</dbReference>
<dbReference type="EMBL" id="AOLO01000003">
    <property type="protein sequence ID" value="EMA04002.1"/>
    <property type="molecule type" value="Genomic_DNA"/>
</dbReference>
<dbReference type="Gene3D" id="1.20.1290.10">
    <property type="entry name" value="AhpD-like"/>
    <property type="match status" value="1"/>
</dbReference>
<name>M0J4G8_HALMT</name>
<feature type="domain" description="Carboxymuconolactone decarboxylase-like" evidence="2">
    <location>
        <begin position="54"/>
        <end position="126"/>
    </location>
</feature>
<dbReference type="InterPro" id="IPR003779">
    <property type="entry name" value="CMD-like"/>
</dbReference>
<dbReference type="Proteomes" id="UP000011603">
    <property type="component" value="Unassembled WGS sequence"/>
</dbReference>
<reference evidence="3 4" key="1">
    <citation type="journal article" date="2014" name="PLoS Genet.">
        <title>Phylogenetically driven sequencing of extremely halophilic archaea reveals strategies for static and dynamic osmo-response.</title>
        <authorList>
            <person name="Becker E.A."/>
            <person name="Seitzer P.M."/>
            <person name="Tritt A."/>
            <person name="Larsen D."/>
            <person name="Krusor M."/>
            <person name="Yao A.I."/>
            <person name="Wu D."/>
            <person name="Madern D."/>
            <person name="Eisen J.A."/>
            <person name="Darling A.E."/>
            <person name="Facciotti M.T."/>
        </authorList>
    </citation>
    <scope>NUCLEOTIDE SEQUENCE [LARGE SCALE GENOMIC DNA]</scope>
    <source>
        <strain evidence="4">ATCC 33500 / DSM 1411 / JCM 8866 / NBRC 14739 / NCIMB 2177 / R-4</strain>
    </source>
</reference>
<organism evidence="3 4">
    <name type="scientific">Haloferax mediterranei (strain ATCC 33500 / DSM 1411 / JCM 8866 / NBRC 14739 / NCIMB 2177 / R-4)</name>
    <name type="common">Halobacterium mediterranei</name>
    <dbReference type="NCBI Taxonomy" id="523841"/>
    <lineage>
        <taxon>Archaea</taxon>
        <taxon>Methanobacteriati</taxon>
        <taxon>Methanobacteriota</taxon>
        <taxon>Stenosarchaea group</taxon>
        <taxon>Halobacteria</taxon>
        <taxon>Halobacteriales</taxon>
        <taxon>Haloferacaceae</taxon>
        <taxon>Haloferax</taxon>
    </lineage>
</organism>
<proteinExistence type="predicted"/>
<dbReference type="PANTHER" id="PTHR33930:SF2">
    <property type="entry name" value="BLR3452 PROTEIN"/>
    <property type="match status" value="1"/>
</dbReference>
<gene>
    <name evidence="3" type="ORF">C439_03553</name>
</gene>